<evidence type="ECO:0000313" key="1">
    <source>
        <dbReference type="EMBL" id="MFD1983304.1"/>
    </source>
</evidence>
<name>A0ABW4U8Y3_9HYPH</name>
<dbReference type="RefSeq" id="WP_379097476.1">
    <property type="nucleotide sequence ID" value="NZ_JBHUGZ010000007.1"/>
</dbReference>
<protein>
    <recommendedName>
        <fullName evidence="3">DUF892 family protein</fullName>
    </recommendedName>
</protein>
<gene>
    <name evidence="1" type="ORF">ACFSOZ_11565</name>
</gene>
<reference evidence="2" key="1">
    <citation type="journal article" date="2019" name="Int. J. Syst. Evol. Microbiol.">
        <title>The Global Catalogue of Microorganisms (GCM) 10K type strain sequencing project: providing services to taxonomists for standard genome sequencing and annotation.</title>
        <authorList>
            <consortium name="The Broad Institute Genomics Platform"/>
            <consortium name="The Broad Institute Genome Sequencing Center for Infectious Disease"/>
            <person name="Wu L."/>
            <person name="Ma J."/>
        </authorList>
    </citation>
    <scope>NUCLEOTIDE SEQUENCE [LARGE SCALE GENOMIC DNA]</scope>
    <source>
        <strain evidence="2">CGMCC 1.16225</strain>
    </source>
</reference>
<keyword evidence="2" id="KW-1185">Reference proteome</keyword>
<evidence type="ECO:0008006" key="3">
    <source>
        <dbReference type="Google" id="ProtNLM"/>
    </source>
</evidence>
<organism evidence="1 2">
    <name type="scientific">Mesorhizobium newzealandense</name>
    <dbReference type="NCBI Taxonomy" id="1300302"/>
    <lineage>
        <taxon>Bacteria</taxon>
        <taxon>Pseudomonadati</taxon>
        <taxon>Pseudomonadota</taxon>
        <taxon>Alphaproteobacteria</taxon>
        <taxon>Hyphomicrobiales</taxon>
        <taxon>Phyllobacteriaceae</taxon>
        <taxon>Mesorhizobium</taxon>
    </lineage>
</organism>
<proteinExistence type="predicted"/>
<evidence type="ECO:0000313" key="2">
    <source>
        <dbReference type="Proteomes" id="UP001597405"/>
    </source>
</evidence>
<accession>A0ABW4U8Y3</accession>
<dbReference type="EMBL" id="JBHUGZ010000007">
    <property type="protein sequence ID" value="MFD1983304.1"/>
    <property type="molecule type" value="Genomic_DNA"/>
</dbReference>
<comment type="caution">
    <text evidence="1">The sequence shown here is derived from an EMBL/GenBank/DDBJ whole genome shotgun (WGS) entry which is preliminary data.</text>
</comment>
<dbReference type="Proteomes" id="UP001597405">
    <property type="component" value="Unassembled WGS sequence"/>
</dbReference>
<sequence length="148" mass="17046">MGKQEDLARLHDHADSLDKSIAGLDHDIERAAHDLAAGGDPGQLISYLQERHSTQLGYMYDLGKTEARIEDLEELRREEQEQPQERVLADSLEEALPVTREDHLDWFKQSLADNPPQLDEQDLAEHEMVREMEREPAQEDHLDWLGRG</sequence>